<dbReference type="OrthoDB" id="411418at2759"/>
<dbReference type="Proteomes" id="UP000604046">
    <property type="component" value="Unassembled WGS sequence"/>
</dbReference>
<reference evidence="1" key="1">
    <citation type="submission" date="2021-02" db="EMBL/GenBank/DDBJ databases">
        <authorList>
            <person name="Dougan E. K."/>
            <person name="Rhodes N."/>
            <person name="Thang M."/>
            <person name="Chan C."/>
        </authorList>
    </citation>
    <scope>NUCLEOTIDE SEQUENCE</scope>
</reference>
<gene>
    <name evidence="1" type="ORF">SNAT2548_LOCUS23739</name>
</gene>
<keyword evidence="2" id="KW-1185">Reference proteome</keyword>
<protein>
    <submittedName>
        <fullName evidence="1">Uncharacterized protein</fullName>
    </submittedName>
</protein>
<name>A0A812RGC7_9DINO</name>
<sequence length="163" mass="17696">MNAFPQAVHAASYDYLEEVNCSTAAFLICNATIPKTGQAWEICRDEINRKAAGSIHVSPPLAAVDVVRLASAVKKATITATQARRCKNLTVPLAGSPKVIEVANSLPLSCNDLDGYFKPETDTWFVRTRAQPPRSGSKPFCSVAIERLEPEHWQLIGSLVQGC</sequence>
<evidence type="ECO:0000313" key="2">
    <source>
        <dbReference type="Proteomes" id="UP000604046"/>
    </source>
</evidence>
<dbReference type="AlphaFoldDB" id="A0A812RGC7"/>
<dbReference type="EMBL" id="CAJNDS010002332">
    <property type="protein sequence ID" value="CAE7436835.1"/>
    <property type="molecule type" value="Genomic_DNA"/>
</dbReference>
<proteinExistence type="predicted"/>
<accession>A0A812RGC7</accession>
<evidence type="ECO:0000313" key="1">
    <source>
        <dbReference type="EMBL" id="CAE7436835.1"/>
    </source>
</evidence>
<organism evidence="1 2">
    <name type="scientific">Symbiodinium natans</name>
    <dbReference type="NCBI Taxonomy" id="878477"/>
    <lineage>
        <taxon>Eukaryota</taxon>
        <taxon>Sar</taxon>
        <taxon>Alveolata</taxon>
        <taxon>Dinophyceae</taxon>
        <taxon>Suessiales</taxon>
        <taxon>Symbiodiniaceae</taxon>
        <taxon>Symbiodinium</taxon>
    </lineage>
</organism>
<comment type="caution">
    <text evidence="1">The sequence shown here is derived from an EMBL/GenBank/DDBJ whole genome shotgun (WGS) entry which is preliminary data.</text>
</comment>